<evidence type="ECO:0000313" key="2">
    <source>
        <dbReference type="Proteomes" id="UP000242287"/>
    </source>
</evidence>
<proteinExistence type="predicted"/>
<sequence length="138" mass="15804">MHALNGNGNDPKQSDMDQIPIMDGYWLITVEGLPDLANQETPFWYNPKPVGSTEAPSESWESLIKRCKLKDKYYNLDDGAKGAIKQRLTNAIIEEIKDLSSAKEVWKYLETKYNKAGSAQVFGDIQKVYNDSQDKWQW</sequence>
<dbReference type="Pfam" id="PF14223">
    <property type="entry name" value="Retrotran_gag_2"/>
    <property type="match status" value="1"/>
</dbReference>
<reference evidence="1 2" key="1">
    <citation type="submission" date="2014-02" db="EMBL/GenBank/DDBJ databases">
        <title>Transposable element dynamics among asymbiotic and ectomycorrhizal Amanita fungi.</title>
        <authorList>
            <consortium name="DOE Joint Genome Institute"/>
            <person name="Hess J."/>
            <person name="Skrede I."/>
            <person name="Wolfe B."/>
            <person name="LaButti K."/>
            <person name="Ohm R.A."/>
            <person name="Grigoriev I.V."/>
            <person name="Pringle A."/>
        </authorList>
    </citation>
    <scope>NUCLEOTIDE SEQUENCE [LARGE SCALE GENOMIC DNA]</scope>
    <source>
        <strain evidence="1 2">SKay4041</strain>
    </source>
</reference>
<organism evidence="1 2">
    <name type="scientific">Amanita thiersii Skay4041</name>
    <dbReference type="NCBI Taxonomy" id="703135"/>
    <lineage>
        <taxon>Eukaryota</taxon>
        <taxon>Fungi</taxon>
        <taxon>Dikarya</taxon>
        <taxon>Basidiomycota</taxon>
        <taxon>Agaricomycotina</taxon>
        <taxon>Agaricomycetes</taxon>
        <taxon>Agaricomycetidae</taxon>
        <taxon>Agaricales</taxon>
        <taxon>Pluteineae</taxon>
        <taxon>Amanitaceae</taxon>
        <taxon>Amanita</taxon>
    </lineage>
</organism>
<dbReference type="AlphaFoldDB" id="A0A2A9NG48"/>
<name>A0A2A9NG48_9AGAR</name>
<accession>A0A2A9NG48</accession>
<keyword evidence="2" id="KW-1185">Reference proteome</keyword>
<dbReference type="EMBL" id="KZ302167">
    <property type="protein sequence ID" value="PFH46680.1"/>
    <property type="molecule type" value="Genomic_DNA"/>
</dbReference>
<evidence type="ECO:0000313" key="1">
    <source>
        <dbReference type="EMBL" id="PFH46680.1"/>
    </source>
</evidence>
<protein>
    <submittedName>
        <fullName evidence="1">Uncharacterized protein</fullName>
    </submittedName>
</protein>
<dbReference type="Proteomes" id="UP000242287">
    <property type="component" value="Unassembled WGS sequence"/>
</dbReference>
<gene>
    <name evidence="1" type="ORF">AMATHDRAFT_7496</name>
</gene>